<reference evidence="1" key="1">
    <citation type="submission" date="2018-06" db="EMBL/GenBank/DDBJ databases">
        <authorList>
            <person name="Zhirakovskaya E."/>
        </authorList>
    </citation>
    <scope>NUCLEOTIDE SEQUENCE</scope>
</reference>
<name>A0A3B0WPM4_9ZZZZ</name>
<proteinExistence type="predicted"/>
<organism evidence="1">
    <name type="scientific">hydrothermal vent metagenome</name>
    <dbReference type="NCBI Taxonomy" id="652676"/>
    <lineage>
        <taxon>unclassified sequences</taxon>
        <taxon>metagenomes</taxon>
        <taxon>ecological metagenomes</taxon>
    </lineage>
</organism>
<sequence>MRYLNITVLMFLFFIVSIQLCYAGDKEKTKMALARQLTGKFLLAKAVIDESDLTTVKQGDFNGDGIKDIAVVFLPVAEIKSENNITVQTLWADSVKNLATKYYKSIGIFHGSKVGWLSDSIRVSVLLAGDGVLEVPAFELLSARVGSEDYQQYYAWRPIELKGDFLIVPTEAGIDTYVYWNKDRYELLWPDEIP</sequence>
<protein>
    <submittedName>
        <fullName evidence="1">Uncharacterized protein</fullName>
    </submittedName>
</protein>
<dbReference type="EMBL" id="UOFG01000008">
    <property type="protein sequence ID" value="VAW57978.1"/>
    <property type="molecule type" value="Genomic_DNA"/>
</dbReference>
<accession>A0A3B0WPM4</accession>
<evidence type="ECO:0000313" key="1">
    <source>
        <dbReference type="EMBL" id="VAW57978.1"/>
    </source>
</evidence>
<gene>
    <name evidence="1" type="ORF">MNBD_GAMMA11-2885</name>
</gene>
<dbReference type="AlphaFoldDB" id="A0A3B0WPM4"/>